<dbReference type="KEGG" id="pxi:J5O05_04475"/>
<dbReference type="RefSeq" id="WP_208843770.1">
    <property type="nucleotide sequence ID" value="NZ_CP072133.1"/>
</dbReference>
<protein>
    <submittedName>
        <fullName evidence="2">Heme NO-binding domain-containing protein</fullName>
    </submittedName>
</protein>
<dbReference type="InterPro" id="IPR038158">
    <property type="entry name" value="H-NOX_domain_sf"/>
</dbReference>
<organism evidence="2 3">
    <name type="scientific">Pseudoalteromonas xiamenensis</name>
    <dbReference type="NCBI Taxonomy" id="882626"/>
    <lineage>
        <taxon>Bacteria</taxon>
        <taxon>Pseudomonadati</taxon>
        <taxon>Pseudomonadota</taxon>
        <taxon>Gammaproteobacteria</taxon>
        <taxon>Alteromonadales</taxon>
        <taxon>Pseudoalteromonadaceae</taxon>
        <taxon>Pseudoalteromonas</taxon>
    </lineage>
</organism>
<dbReference type="GO" id="GO:0020037">
    <property type="term" value="F:heme binding"/>
    <property type="evidence" value="ECO:0007669"/>
    <property type="project" value="InterPro"/>
</dbReference>
<accession>A0A975DHV9</accession>
<feature type="domain" description="Heme NO-binding" evidence="1">
    <location>
        <begin position="2"/>
        <end position="160"/>
    </location>
</feature>
<dbReference type="Pfam" id="PF07700">
    <property type="entry name" value="HNOB"/>
    <property type="match status" value="1"/>
</dbReference>
<gene>
    <name evidence="2" type="ORF">J5O05_04475</name>
</gene>
<dbReference type="SUPFAM" id="SSF111126">
    <property type="entry name" value="Ligand-binding domain in the NO signalling and Golgi transport"/>
    <property type="match status" value="1"/>
</dbReference>
<dbReference type="AlphaFoldDB" id="A0A975DHV9"/>
<name>A0A975DHV9_9GAMM</name>
<dbReference type="EMBL" id="CP072133">
    <property type="protein sequence ID" value="QTH72148.1"/>
    <property type="molecule type" value="Genomic_DNA"/>
</dbReference>
<reference evidence="2" key="1">
    <citation type="submission" date="2021-03" db="EMBL/GenBank/DDBJ databases">
        <title>Complete Genome of Pseudoalteromonas xiamenensis STKMTI.2, a new potential marine bacterium producing anti-Vibrio compounds.</title>
        <authorList>
            <person name="Handayani D.P."/>
            <person name="Isnansetyo A."/>
            <person name="Istiqomah I."/>
            <person name="Jumina J."/>
        </authorList>
    </citation>
    <scope>NUCLEOTIDE SEQUENCE</scope>
    <source>
        <strain evidence="2">STKMTI.2</strain>
    </source>
</reference>
<evidence type="ECO:0000313" key="3">
    <source>
        <dbReference type="Proteomes" id="UP000664904"/>
    </source>
</evidence>
<sequence length="183" mass="20833">MKGHIFNLLEAFIEEVAGQEKLFDILDACSFDTESRFVRTENYPDEQLLEIVDHAVSALGISHEQAHYAFGKWLYSRLITLLPPEFTDFPHPAPILKNLDDLHKVELKKLYPDAIPPSFDYIQHTPTQADLIYCSARRMFTLVEGTLQGMAEHYGVGVTCKLVTQWEGDENKAKFELTFATPA</sequence>
<keyword evidence="3" id="KW-1185">Reference proteome</keyword>
<dbReference type="InterPro" id="IPR024096">
    <property type="entry name" value="NO_sig/Golgi_transp_ligand-bd"/>
</dbReference>
<dbReference type="Proteomes" id="UP000664904">
    <property type="component" value="Chromosome"/>
</dbReference>
<dbReference type="Gene3D" id="3.90.1520.10">
    <property type="entry name" value="H-NOX domain"/>
    <property type="match status" value="1"/>
</dbReference>
<proteinExistence type="predicted"/>
<evidence type="ECO:0000259" key="1">
    <source>
        <dbReference type="Pfam" id="PF07700"/>
    </source>
</evidence>
<dbReference type="InterPro" id="IPR011644">
    <property type="entry name" value="Heme_NO-bd"/>
</dbReference>
<evidence type="ECO:0000313" key="2">
    <source>
        <dbReference type="EMBL" id="QTH72148.1"/>
    </source>
</evidence>